<dbReference type="GeneID" id="8249896"/>
<organism evidence="1 2">
    <name type="scientific">Micromonas commoda (strain RCC299 / NOUM17 / CCMP2709)</name>
    <name type="common">Picoplanktonic green alga</name>
    <dbReference type="NCBI Taxonomy" id="296587"/>
    <lineage>
        <taxon>Eukaryota</taxon>
        <taxon>Viridiplantae</taxon>
        <taxon>Chlorophyta</taxon>
        <taxon>Mamiellophyceae</taxon>
        <taxon>Mamiellales</taxon>
        <taxon>Mamiellaceae</taxon>
        <taxon>Micromonas</taxon>
    </lineage>
</organism>
<keyword evidence="2" id="KW-1185">Reference proteome</keyword>
<dbReference type="RefSeq" id="XP_002506962.1">
    <property type="nucleotide sequence ID" value="XM_002506916.1"/>
</dbReference>
<reference evidence="1 2" key="1">
    <citation type="journal article" date="2009" name="Science">
        <title>Green evolution and dynamic adaptations revealed by genomes of the marine picoeukaryotes Micromonas.</title>
        <authorList>
            <person name="Worden A.Z."/>
            <person name="Lee J.H."/>
            <person name="Mock T."/>
            <person name="Rouze P."/>
            <person name="Simmons M.P."/>
            <person name="Aerts A.L."/>
            <person name="Allen A.E."/>
            <person name="Cuvelier M.L."/>
            <person name="Derelle E."/>
            <person name="Everett M.V."/>
            <person name="Foulon E."/>
            <person name="Grimwood J."/>
            <person name="Gundlach H."/>
            <person name="Henrissat B."/>
            <person name="Napoli C."/>
            <person name="McDonald S.M."/>
            <person name="Parker M.S."/>
            <person name="Rombauts S."/>
            <person name="Salamov A."/>
            <person name="Von Dassow P."/>
            <person name="Badger J.H."/>
            <person name="Coutinho P.M."/>
            <person name="Demir E."/>
            <person name="Dubchak I."/>
            <person name="Gentemann C."/>
            <person name="Eikrem W."/>
            <person name="Gready J.E."/>
            <person name="John U."/>
            <person name="Lanier W."/>
            <person name="Lindquist E.A."/>
            <person name="Lucas S."/>
            <person name="Mayer K.F."/>
            <person name="Moreau H."/>
            <person name="Not F."/>
            <person name="Otillar R."/>
            <person name="Panaud O."/>
            <person name="Pangilinan J."/>
            <person name="Paulsen I."/>
            <person name="Piegu B."/>
            <person name="Poliakov A."/>
            <person name="Robbens S."/>
            <person name="Schmutz J."/>
            <person name="Toulza E."/>
            <person name="Wyss T."/>
            <person name="Zelensky A."/>
            <person name="Zhou K."/>
            <person name="Armbrust E.V."/>
            <person name="Bhattacharya D."/>
            <person name="Goodenough U.W."/>
            <person name="Van de Peer Y."/>
            <person name="Grigoriev I.V."/>
        </authorList>
    </citation>
    <scope>NUCLEOTIDE SEQUENCE [LARGE SCALE GENOMIC DNA]</scope>
    <source>
        <strain evidence="2">RCC299 / NOUM17</strain>
    </source>
</reference>
<dbReference type="InParanoid" id="C1EJN8"/>
<sequence>MGKNCGKRDSIHVAFDDGRKEVMNLKKYHLLMCPIDELCDEHAGVNLSREQILFWRRHEAQLLDSASAANLHQSIVEKYMRNAEKLKTDLPTQLRILELCCGSKSFANYLRVKFPRAIIVTLDIIDSAHPTHVAVFDLMVSKMSTVHGTNRPSTLINDTR</sequence>
<dbReference type="EMBL" id="CP001335">
    <property type="protein sequence ID" value="ACO68220.1"/>
    <property type="molecule type" value="Genomic_DNA"/>
</dbReference>
<gene>
    <name evidence="1" type="ORF">MICPUN_65004</name>
</gene>
<name>C1EJN8_MICCC</name>
<accession>C1EJN8</accession>
<dbReference type="Proteomes" id="UP000002009">
    <property type="component" value="Chromosome 17"/>
</dbReference>
<evidence type="ECO:0000313" key="2">
    <source>
        <dbReference type="Proteomes" id="UP000002009"/>
    </source>
</evidence>
<evidence type="ECO:0000313" key="1">
    <source>
        <dbReference type="EMBL" id="ACO68220.1"/>
    </source>
</evidence>
<protein>
    <submittedName>
        <fullName evidence="1">Uncharacterized protein</fullName>
    </submittedName>
</protein>
<proteinExistence type="predicted"/>
<dbReference type="AlphaFoldDB" id="C1EJN8"/>
<dbReference type="KEGG" id="mis:MICPUN_65004"/>